<protein>
    <submittedName>
        <fullName evidence="7">Methyltransferase</fullName>
        <ecNumber evidence="7">2.1.1.-</ecNumber>
    </submittedName>
</protein>
<dbReference type="Gene3D" id="3.40.50.150">
    <property type="entry name" value="Vaccinia Virus protein VP39"/>
    <property type="match status" value="1"/>
</dbReference>
<dbReference type="InterPro" id="IPR030382">
    <property type="entry name" value="MeTrfase_TRM5/TYW2"/>
</dbReference>
<evidence type="ECO:0000256" key="3">
    <source>
        <dbReference type="ARBA" id="ARBA00022679"/>
    </source>
</evidence>
<reference evidence="8" key="1">
    <citation type="submission" date="2010-11" db="EMBL/GenBank/DDBJ databases">
        <title>The complete genome of Desulfurococcus mucosus DSM 2162.</title>
        <authorList>
            <consortium name="US DOE Joint Genome Institute (JGI-PGF)"/>
            <person name="Lucas S."/>
            <person name="Copeland A."/>
            <person name="Lapidus A."/>
            <person name="Bruce D."/>
            <person name="Goodwin L."/>
            <person name="Pitluck S."/>
            <person name="Kyrpides N."/>
            <person name="Mavromatis K."/>
            <person name="Pagani I."/>
            <person name="Ivanova N."/>
            <person name="Ovchinnikova G."/>
            <person name="Chertkov O."/>
            <person name="Held B."/>
            <person name="Brettin T."/>
            <person name="Detter J.C."/>
            <person name="Tapia R."/>
            <person name="Han C."/>
            <person name="Land M."/>
            <person name="Hauser L."/>
            <person name="Markowitz V."/>
            <person name="Cheng J.-F."/>
            <person name="Hugenholtz P."/>
            <person name="Woyke T."/>
            <person name="Wu D."/>
            <person name="Wirth R."/>
            <person name="Bilek Y."/>
            <person name="Hader T."/>
            <person name="Klenk H.-P."/>
            <person name="Eisen J.A."/>
        </authorList>
    </citation>
    <scope>NUCLEOTIDE SEQUENCE [LARGE SCALE GENOMIC DNA]</scope>
    <source>
        <strain evidence="8">ATCC 35584 / DSM 2162 / JCM 9187 / O7/1</strain>
    </source>
</reference>
<accession>E8R966</accession>
<dbReference type="OrthoDB" id="8079at2157"/>
<dbReference type="Proteomes" id="UP000001068">
    <property type="component" value="Chromosome"/>
</dbReference>
<proteinExistence type="predicted"/>
<sequence length="286" mass="32484">MARGSLIKELAREILGEEKAGKVWKRVEFIGDLALIRVPLGMEPWELKPLAEELLKRFNFVKSVWAAIPGVEGPYRLRSHVLLAGEERSETIYREHGCVFKVDINKVYISPSLNYEHLRIARLTRPGETVLNMFAGAGLFSIIIARHAAPRKVYSIDINPYAYQYMVENIRLNHVEDIVEPILGDAGEVVDSRLSNSSDRVLMPYPELALDYLDKALKALRGGRGWIHVYLHVKTLKGEHYLVKAEEALRKRLESLGLGSYEIAGKRKIRNVGPRMHQVVLDVKIP</sequence>
<dbReference type="Pfam" id="PF25133">
    <property type="entry name" value="TYW2_N_2"/>
    <property type="match status" value="1"/>
</dbReference>
<dbReference type="EMBL" id="CP002363">
    <property type="protein sequence ID" value="ADV65042.1"/>
    <property type="molecule type" value="Genomic_DNA"/>
</dbReference>
<evidence type="ECO:0000256" key="5">
    <source>
        <dbReference type="ARBA" id="ARBA00022694"/>
    </source>
</evidence>
<feature type="domain" description="SAM-dependent methyltransferase TRM5/TYW2-type" evidence="6">
    <location>
        <begin position="27"/>
        <end position="286"/>
    </location>
</feature>
<dbReference type="RefSeq" id="WP_013562264.1">
    <property type="nucleotide sequence ID" value="NC_014961.1"/>
</dbReference>
<dbReference type="PANTHER" id="PTHR23245">
    <property type="entry name" value="TRNA METHYLTRANSFERASE"/>
    <property type="match status" value="1"/>
</dbReference>
<keyword evidence="1" id="KW-0963">Cytoplasm</keyword>
<keyword evidence="8" id="KW-1185">Reference proteome</keyword>
<dbReference type="PROSITE" id="PS51684">
    <property type="entry name" value="SAM_MT_TRM5_TYW2"/>
    <property type="match status" value="1"/>
</dbReference>
<dbReference type="Gene3D" id="3.30.300.110">
    <property type="entry name" value="Met-10+ protein-like domains"/>
    <property type="match status" value="1"/>
</dbReference>
<evidence type="ECO:0000256" key="1">
    <source>
        <dbReference type="ARBA" id="ARBA00022490"/>
    </source>
</evidence>
<dbReference type="AlphaFoldDB" id="E8R966"/>
<dbReference type="HOGENOM" id="CLU_022610_0_0_2"/>
<organism evidence="7 8">
    <name type="scientific">Desulfurococcus mucosus (strain ATCC 35584 / DSM 2162 / JCM 9187 / O7/1)</name>
    <dbReference type="NCBI Taxonomy" id="765177"/>
    <lineage>
        <taxon>Archaea</taxon>
        <taxon>Thermoproteota</taxon>
        <taxon>Thermoprotei</taxon>
        <taxon>Desulfurococcales</taxon>
        <taxon>Desulfurococcaceae</taxon>
        <taxon>Desulfurococcus</taxon>
    </lineage>
</organism>
<dbReference type="GeneID" id="10153431"/>
<dbReference type="InterPro" id="IPR056743">
    <property type="entry name" value="TRM5-TYW2-like_MTfase"/>
</dbReference>
<evidence type="ECO:0000313" key="8">
    <source>
        <dbReference type="Proteomes" id="UP000001068"/>
    </source>
</evidence>
<keyword evidence="4" id="KW-0949">S-adenosyl-L-methionine</keyword>
<reference evidence="7 8" key="2">
    <citation type="journal article" date="2011" name="Stand. Genomic Sci.">
        <title>Complete genome sequence of Desulfurococcus mucosus type strain (O7/1).</title>
        <authorList>
            <person name="Wirth R."/>
            <person name="Chertkov O."/>
            <person name="Held B."/>
            <person name="Lapidus A."/>
            <person name="Nolan M."/>
            <person name="Lucas S."/>
            <person name="Hammon N."/>
            <person name="Deshpande S."/>
            <person name="Cheng J.F."/>
            <person name="Tapia R."/>
            <person name="Han C."/>
            <person name="Goodwin L."/>
            <person name="Pitluck S."/>
            <person name="Liolios K."/>
            <person name="Ioanna P."/>
            <person name="Ivanova N."/>
            <person name="Mavromatis K."/>
            <person name="Mikhailova N."/>
            <person name="Pati A."/>
            <person name="Chen A."/>
            <person name="Palaniappan K."/>
            <person name="Land M."/>
            <person name="Hauser L."/>
            <person name="Chang Y.J."/>
            <person name="Jeffries C.D."/>
            <person name="Bilek Y."/>
            <person name="Hader T."/>
            <person name="Rohde M."/>
            <person name="Spring S."/>
            <person name="Sikorski J."/>
            <person name="Goker M."/>
            <person name="Woyke T."/>
            <person name="Bristow J."/>
            <person name="Eisen J.A."/>
            <person name="Markowitz V."/>
            <person name="Hugenholtz P."/>
            <person name="Kyrpides N.C."/>
            <person name="Klenk H.P."/>
        </authorList>
    </citation>
    <scope>NUCLEOTIDE SEQUENCE [LARGE SCALE GENOMIC DNA]</scope>
    <source>
        <strain evidence="8">ATCC 35584 / DSM 2162 / JCM 9187 / O7/1</strain>
    </source>
</reference>
<keyword evidence="3 7" id="KW-0808">Transferase</keyword>
<evidence type="ECO:0000256" key="2">
    <source>
        <dbReference type="ARBA" id="ARBA00022603"/>
    </source>
</evidence>
<dbReference type="GO" id="GO:0002939">
    <property type="term" value="P:tRNA N1-guanine methylation"/>
    <property type="evidence" value="ECO:0007669"/>
    <property type="project" value="TreeGrafter"/>
</dbReference>
<dbReference type="GO" id="GO:0008175">
    <property type="term" value="F:tRNA methyltransferase activity"/>
    <property type="evidence" value="ECO:0007669"/>
    <property type="project" value="TreeGrafter"/>
</dbReference>
<dbReference type="STRING" id="765177.Desmu_0736"/>
<dbReference type="GO" id="GO:0005737">
    <property type="term" value="C:cytoplasm"/>
    <property type="evidence" value="ECO:0007669"/>
    <property type="project" value="TreeGrafter"/>
</dbReference>
<evidence type="ECO:0000313" key="7">
    <source>
        <dbReference type="EMBL" id="ADV65042.1"/>
    </source>
</evidence>
<keyword evidence="5" id="KW-0819">tRNA processing</keyword>
<dbReference type="InterPro" id="IPR029063">
    <property type="entry name" value="SAM-dependent_MTases_sf"/>
</dbReference>
<dbReference type="CDD" id="cd02440">
    <property type="entry name" value="AdoMet_MTases"/>
    <property type="match status" value="1"/>
</dbReference>
<dbReference type="PANTHER" id="PTHR23245:SF36">
    <property type="entry name" value="TRNA (GUANINE(37)-N1)-METHYLTRANSFERASE"/>
    <property type="match status" value="1"/>
</dbReference>
<dbReference type="Pfam" id="PF02475">
    <property type="entry name" value="TRM5-TYW2_MTfase"/>
    <property type="match status" value="1"/>
</dbReference>
<evidence type="ECO:0000256" key="4">
    <source>
        <dbReference type="ARBA" id="ARBA00022691"/>
    </source>
</evidence>
<gene>
    <name evidence="7" type="ordered locus">Desmu_0736</name>
</gene>
<dbReference type="eggNOG" id="arCOG00033">
    <property type="taxonomic scope" value="Archaea"/>
</dbReference>
<dbReference type="SUPFAM" id="SSF53335">
    <property type="entry name" value="S-adenosyl-L-methionine-dependent methyltransferases"/>
    <property type="match status" value="1"/>
</dbReference>
<evidence type="ECO:0000259" key="6">
    <source>
        <dbReference type="PROSITE" id="PS51684"/>
    </source>
</evidence>
<dbReference type="KEGG" id="dmu:Desmu_0736"/>
<dbReference type="EC" id="2.1.1.-" evidence="7"/>
<dbReference type="InterPro" id="IPR056744">
    <property type="entry name" value="TRM5/TYW2-like_N"/>
</dbReference>
<name>E8R966_DESM0</name>
<keyword evidence="2 7" id="KW-0489">Methyltransferase</keyword>